<accession>D3BSB9</accession>
<feature type="transmembrane region" description="Helical" evidence="2">
    <location>
        <begin position="21"/>
        <end position="45"/>
    </location>
</feature>
<dbReference type="AlphaFoldDB" id="D3BSB9"/>
<evidence type="ECO:0000256" key="2">
    <source>
        <dbReference type="SAM" id="Phobius"/>
    </source>
</evidence>
<dbReference type="GeneID" id="31366214"/>
<keyword evidence="2" id="KW-0812">Transmembrane</keyword>
<comment type="caution">
    <text evidence="3">The sequence shown here is derived from an EMBL/GenBank/DDBJ whole genome shotgun (WGS) entry which is preliminary data.</text>
</comment>
<proteinExistence type="predicted"/>
<name>D3BSB9_HETP5</name>
<gene>
    <name evidence="3" type="ORF">PPL_10745</name>
</gene>
<sequence length="200" mass="22353">MGIVGTINANNNPDSVSGLGFGMQMIGFLLACITYLFMVPFAIFIPYRTLFNDMDNGNVTYSHNKHCNLGKEYSSIIIDEKKDVKGVKSIVINTSVTENNTIVANTNTVPNQNNNNSNPVNNNNINNINSNQKPGISIEELFQQQLKNQELMQQQIQLLQQQLDNARNNNNKNNGEDIKTNENLPLIKNEVGNYGTFNNN</sequence>
<keyword evidence="2" id="KW-1133">Transmembrane helix</keyword>
<dbReference type="EMBL" id="ADBJ01000051">
    <property type="protein sequence ID" value="EFA75692.1"/>
    <property type="molecule type" value="Genomic_DNA"/>
</dbReference>
<keyword evidence="4" id="KW-1185">Reference proteome</keyword>
<protein>
    <submittedName>
        <fullName evidence="3">Uncharacterized protein</fullName>
    </submittedName>
</protein>
<evidence type="ECO:0000256" key="1">
    <source>
        <dbReference type="SAM" id="Coils"/>
    </source>
</evidence>
<keyword evidence="1" id="KW-0175">Coiled coil</keyword>
<dbReference type="Proteomes" id="UP000001396">
    <property type="component" value="Unassembled WGS sequence"/>
</dbReference>
<dbReference type="RefSeq" id="XP_020427826.1">
    <property type="nucleotide sequence ID" value="XM_020581510.1"/>
</dbReference>
<feature type="coiled-coil region" evidence="1">
    <location>
        <begin position="142"/>
        <end position="176"/>
    </location>
</feature>
<evidence type="ECO:0000313" key="3">
    <source>
        <dbReference type="EMBL" id="EFA75692.1"/>
    </source>
</evidence>
<reference evidence="3 4" key="1">
    <citation type="journal article" date="2011" name="Genome Res.">
        <title>Phylogeny-wide analysis of social amoeba genomes highlights ancient origins for complex intercellular communication.</title>
        <authorList>
            <person name="Heidel A.J."/>
            <person name="Lawal H.M."/>
            <person name="Felder M."/>
            <person name="Schilde C."/>
            <person name="Helps N.R."/>
            <person name="Tunggal B."/>
            <person name="Rivero F."/>
            <person name="John U."/>
            <person name="Schleicher M."/>
            <person name="Eichinger L."/>
            <person name="Platzer M."/>
            <person name="Noegel A.A."/>
            <person name="Schaap P."/>
            <person name="Gloeckner G."/>
        </authorList>
    </citation>
    <scope>NUCLEOTIDE SEQUENCE [LARGE SCALE GENOMIC DNA]</scope>
    <source>
        <strain evidence="4">ATCC 26659 / Pp 5 / PN500</strain>
    </source>
</reference>
<dbReference type="InParanoid" id="D3BSB9"/>
<keyword evidence="2" id="KW-0472">Membrane</keyword>
<evidence type="ECO:0000313" key="4">
    <source>
        <dbReference type="Proteomes" id="UP000001396"/>
    </source>
</evidence>
<organism evidence="3 4">
    <name type="scientific">Heterostelium pallidum (strain ATCC 26659 / Pp 5 / PN500)</name>
    <name type="common">Cellular slime mold</name>
    <name type="synonym">Polysphondylium pallidum</name>
    <dbReference type="NCBI Taxonomy" id="670386"/>
    <lineage>
        <taxon>Eukaryota</taxon>
        <taxon>Amoebozoa</taxon>
        <taxon>Evosea</taxon>
        <taxon>Eumycetozoa</taxon>
        <taxon>Dictyostelia</taxon>
        <taxon>Acytosteliales</taxon>
        <taxon>Acytosteliaceae</taxon>
        <taxon>Heterostelium</taxon>
    </lineage>
</organism>